<dbReference type="OrthoDB" id="10251809at2759"/>
<dbReference type="InterPro" id="IPR000742">
    <property type="entry name" value="EGF"/>
</dbReference>
<feature type="non-terminal residue" evidence="3">
    <location>
        <position position="1"/>
    </location>
</feature>
<feature type="domain" description="EGF-like" evidence="2">
    <location>
        <begin position="64"/>
        <end position="75"/>
    </location>
</feature>
<dbReference type="AlphaFoldDB" id="C1MZ63"/>
<organism evidence="4">
    <name type="scientific">Micromonas pusilla (strain CCMP1545)</name>
    <name type="common">Picoplanktonic green alga</name>
    <dbReference type="NCBI Taxonomy" id="564608"/>
    <lineage>
        <taxon>Eukaryota</taxon>
        <taxon>Viridiplantae</taxon>
        <taxon>Chlorophyta</taxon>
        <taxon>Mamiellophyceae</taxon>
        <taxon>Mamiellales</taxon>
        <taxon>Mamiellaceae</taxon>
        <taxon>Micromonas</taxon>
    </lineage>
</organism>
<dbReference type="KEGG" id="mpp:MICPUCDRAFT_7301"/>
<protein>
    <submittedName>
        <fullName evidence="3">Predicted protein</fullName>
    </submittedName>
</protein>
<dbReference type="Gene3D" id="2.10.25.10">
    <property type="entry name" value="Laminin"/>
    <property type="match status" value="1"/>
</dbReference>
<gene>
    <name evidence="3" type="ORF">MICPUCDRAFT_7301</name>
</gene>
<dbReference type="Proteomes" id="UP000001876">
    <property type="component" value="Unassembled WGS sequence"/>
</dbReference>
<dbReference type="RefSeq" id="XP_003061159.1">
    <property type="nucleotide sequence ID" value="XM_003061113.1"/>
</dbReference>
<sequence>CPKDCSRHGSCVYNFCVCDTGYTGFDCSNVSCPDDVCYFDYLGHSQVCDQCNNRGICNGFTGSCECQFPASGESCRAFDCLNDCNGNGIC</sequence>
<dbReference type="EMBL" id="GG663743">
    <property type="protein sequence ID" value="EEH54809.1"/>
    <property type="molecule type" value="Genomic_DNA"/>
</dbReference>
<dbReference type="eggNOG" id="KOG1225">
    <property type="taxonomic scope" value="Eukaryota"/>
</dbReference>
<dbReference type="FunFam" id="2.10.25.10:FF:000001">
    <property type="entry name" value="Tenascin C"/>
    <property type="match status" value="1"/>
</dbReference>
<dbReference type="STRING" id="564608.C1MZ63"/>
<dbReference type="PROSITE" id="PS00022">
    <property type="entry name" value="EGF_1"/>
    <property type="match status" value="1"/>
</dbReference>
<dbReference type="Pfam" id="PF23106">
    <property type="entry name" value="EGF_Teneurin"/>
    <property type="match status" value="1"/>
</dbReference>
<reference evidence="3 4" key="1">
    <citation type="journal article" date="2009" name="Science">
        <title>Green evolution and dynamic adaptations revealed by genomes of the marine picoeukaryotes Micromonas.</title>
        <authorList>
            <person name="Worden A.Z."/>
            <person name="Lee J.H."/>
            <person name="Mock T."/>
            <person name="Rouze P."/>
            <person name="Simmons M.P."/>
            <person name="Aerts A.L."/>
            <person name="Allen A.E."/>
            <person name="Cuvelier M.L."/>
            <person name="Derelle E."/>
            <person name="Everett M.V."/>
            <person name="Foulon E."/>
            <person name="Grimwood J."/>
            <person name="Gundlach H."/>
            <person name="Henrissat B."/>
            <person name="Napoli C."/>
            <person name="McDonald S.M."/>
            <person name="Parker M.S."/>
            <person name="Rombauts S."/>
            <person name="Salamov A."/>
            <person name="Von Dassow P."/>
            <person name="Badger J.H."/>
            <person name="Coutinho P.M."/>
            <person name="Demir E."/>
            <person name="Dubchak I."/>
            <person name="Gentemann C."/>
            <person name="Eikrem W."/>
            <person name="Gready J.E."/>
            <person name="John U."/>
            <person name="Lanier W."/>
            <person name="Lindquist E.A."/>
            <person name="Lucas S."/>
            <person name="Mayer K.F."/>
            <person name="Moreau H."/>
            <person name="Not F."/>
            <person name="Otillar R."/>
            <person name="Panaud O."/>
            <person name="Pangilinan J."/>
            <person name="Paulsen I."/>
            <person name="Piegu B."/>
            <person name="Poliakov A."/>
            <person name="Robbens S."/>
            <person name="Schmutz J."/>
            <person name="Toulza E."/>
            <person name="Wyss T."/>
            <person name="Zelensky A."/>
            <person name="Zhou K."/>
            <person name="Armbrust E.V."/>
            <person name="Bhattacharya D."/>
            <person name="Goodenough U.W."/>
            <person name="Van de Peer Y."/>
            <person name="Grigoriev I.V."/>
        </authorList>
    </citation>
    <scope>NUCLEOTIDE SEQUENCE [LARGE SCALE GENOMIC DNA]</scope>
    <source>
        <strain evidence="3 4">CCMP1545</strain>
    </source>
</reference>
<keyword evidence="1" id="KW-0325">Glycoprotein</keyword>
<evidence type="ECO:0000313" key="4">
    <source>
        <dbReference type="Proteomes" id="UP000001876"/>
    </source>
</evidence>
<proteinExistence type="predicted"/>
<dbReference type="GeneID" id="9686343"/>
<evidence type="ECO:0000256" key="1">
    <source>
        <dbReference type="ARBA" id="ARBA00023180"/>
    </source>
</evidence>
<name>C1MZ63_MICPC</name>
<feature type="non-terminal residue" evidence="3">
    <location>
        <position position="90"/>
    </location>
</feature>
<keyword evidence="4" id="KW-1185">Reference proteome</keyword>
<evidence type="ECO:0000313" key="3">
    <source>
        <dbReference type="EMBL" id="EEH54809.1"/>
    </source>
</evidence>
<evidence type="ECO:0000259" key="2">
    <source>
        <dbReference type="PROSITE" id="PS00022"/>
    </source>
</evidence>
<accession>C1MZ63</accession>